<reference evidence="12" key="2">
    <citation type="submission" date="2013-12" db="EMBL/GenBank/DDBJ databases">
        <title>Evolution of pathogenesis and genome organization in the Tremellales.</title>
        <authorList>
            <person name="Cuomo C."/>
            <person name="Litvintseva A."/>
            <person name="Heitman J."/>
            <person name="Chen Y."/>
            <person name="Sun S."/>
            <person name="Springer D."/>
            <person name="Dromer F."/>
            <person name="Young S."/>
            <person name="Zeng Q."/>
            <person name="Chapman S."/>
            <person name="Gujja S."/>
            <person name="Saif S."/>
            <person name="Birren B."/>
        </authorList>
    </citation>
    <scope>NUCLEOTIDE SEQUENCE [LARGE SCALE GENOMIC DNA]</scope>
    <source>
        <strain evidence="12">BCC8398</strain>
    </source>
</reference>
<dbReference type="GO" id="GO:0016020">
    <property type="term" value="C:membrane"/>
    <property type="evidence" value="ECO:0007669"/>
    <property type="project" value="UniProtKB-SubCell"/>
</dbReference>
<keyword evidence="4 10" id="KW-0812">Transmembrane</keyword>
<keyword evidence="3" id="KW-0813">Transport</keyword>
<evidence type="ECO:0000313" key="12">
    <source>
        <dbReference type="Proteomes" id="UP000092666"/>
    </source>
</evidence>
<evidence type="ECO:0000256" key="3">
    <source>
        <dbReference type="ARBA" id="ARBA00022448"/>
    </source>
</evidence>
<dbReference type="InterPro" id="IPR004813">
    <property type="entry name" value="OPT"/>
</dbReference>
<evidence type="ECO:0000256" key="10">
    <source>
        <dbReference type="SAM" id="Phobius"/>
    </source>
</evidence>
<keyword evidence="8 10" id="KW-0472">Membrane</keyword>
<evidence type="ECO:0000256" key="2">
    <source>
        <dbReference type="ARBA" id="ARBA00008807"/>
    </source>
</evidence>
<evidence type="ECO:0000256" key="4">
    <source>
        <dbReference type="ARBA" id="ARBA00022692"/>
    </source>
</evidence>
<feature type="transmembrane region" description="Helical" evidence="10">
    <location>
        <begin position="186"/>
        <end position="213"/>
    </location>
</feature>
<keyword evidence="6" id="KW-0653">Protein transport</keyword>
<feature type="transmembrane region" description="Helical" evidence="10">
    <location>
        <begin position="116"/>
        <end position="136"/>
    </location>
</feature>
<feature type="transmembrane region" description="Helical" evidence="10">
    <location>
        <begin position="711"/>
        <end position="730"/>
    </location>
</feature>
<feature type="transmembrane region" description="Helical" evidence="10">
    <location>
        <begin position="487"/>
        <end position="505"/>
    </location>
</feature>
<keyword evidence="5" id="KW-0571">Peptide transport</keyword>
<dbReference type="GO" id="GO:0035673">
    <property type="term" value="F:oligopeptide transmembrane transporter activity"/>
    <property type="evidence" value="ECO:0007669"/>
    <property type="project" value="InterPro"/>
</dbReference>
<sequence>MPVSPSEAEAYELPPLRGLGQSMNSDDDTRARQPTKAYEEDEATTSENVGLLPLSGVKDREGQSLEDDDDLGEPENYIRAVEDEEVVGKGSNVEALIARTVPSTDDPSLPTLTLRVLLLGSTFCILGASASQVFYFKSNAPSFSSYFVILATYPLGHLLANERLIPRGKRVLGWELNPGRFSIKEAILVSVLSSSGASAAYAADILAIMDLYYDTPLSAVPSIILLLTTQCIGFGLAGMLQNLLVSPPAMYWPSTLVTVQLFTTLYSTSSSLLSAAAQALTTKRLRVFMVMFLMTFIYQFLPFLLFPTLTSVSILCLINNESWWMRTLGSGYSGLGMMDWSFDWSSIGSSGPLYTPYWALGNYFGGLAGMIWVVMPLILIVNFWDARSFPSPVSAGLYNSTFAKFDVTSILNPDLSLNDEAWEREKPLLLTPYFALSYGLSFAALSSVLVHVWLWHRDEIKEALSKRATDLNDVHNKLMRSYLPVPSSWYLGLLAVNFGAAVILVKTTPLQMPIWALVLAMMIATVSTVGIIAAVSNTTIGLNVLTEFVAGVLMPGKPIGNVTFKCFGYMAMSQALALTADLKLGWYTSIPPREMFACQITGTVLGALANYVTLESVLDSKRLFLNGTIPDPTGQWTGRAPAIFYSASIIWGAVAPARFFSGGYEVLYLGFLLGAIVPIACWYGHKRWPGYKLNKIVFPIICSGATVVPQYPTNIILTSAIVAILSNSYFAKRHPKTHGRYVYVISSALDAGTSITALAIYLLFGGVIWTWNGPEWWGNDSIDSEHCVPGT</sequence>
<comment type="subcellular location">
    <subcellularLocation>
        <location evidence="1">Membrane</location>
        <topology evidence="1">Multi-pass membrane protein</topology>
    </subcellularLocation>
</comment>
<feature type="transmembrane region" description="Helical" evidence="10">
    <location>
        <begin position="142"/>
        <end position="160"/>
    </location>
</feature>
<evidence type="ECO:0000313" key="11">
    <source>
        <dbReference type="EMBL" id="OCF35596.1"/>
    </source>
</evidence>
<name>A0A1B9GX43_9TREE</name>
<evidence type="ECO:0000256" key="6">
    <source>
        <dbReference type="ARBA" id="ARBA00022927"/>
    </source>
</evidence>
<evidence type="ECO:0000256" key="8">
    <source>
        <dbReference type="ARBA" id="ARBA00023136"/>
    </source>
</evidence>
<feature type="compositionally biased region" description="Acidic residues" evidence="9">
    <location>
        <begin position="64"/>
        <end position="73"/>
    </location>
</feature>
<evidence type="ECO:0000256" key="5">
    <source>
        <dbReference type="ARBA" id="ARBA00022856"/>
    </source>
</evidence>
<comment type="similarity">
    <text evidence="2">Belongs to the oligopeptide OPT transporter family.</text>
</comment>
<dbReference type="AlphaFoldDB" id="A0A1B9GX43"/>
<organism evidence="11 12">
    <name type="scientific">Kwoniella heveanensis BCC8398</name>
    <dbReference type="NCBI Taxonomy" id="1296120"/>
    <lineage>
        <taxon>Eukaryota</taxon>
        <taxon>Fungi</taxon>
        <taxon>Dikarya</taxon>
        <taxon>Basidiomycota</taxon>
        <taxon>Agaricomycotina</taxon>
        <taxon>Tremellomycetes</taxon>
        <taxon>Tremellales</taxon>
        <taxon>Cryptococcaceae</taxon>
        <taxon>Kwoniella</taxon>
    </lineage>
</organism>
<feature type="transmembrane region" description="Helical" evidence="10">
    <location>
        <begin position="642"/>
        <end position="659"/>
    </location>
</feature>
<feature type="transmembrane region" description="Helical" evidence="10">
    <location>
        <begin position="666"/>
        <end position="685"/>
    </location>
</feature>
<evidence type="ECO:0000256" key="9">
    <source>
        <dbReference type="SAM" id="MobiDB-lite"/>
    </source>
</evidence>
<protein>
    <submittedName>
        <fullName evidence="11">OPT family small oligopeptide transporter</fullName>
    </submittedName>
</protein>
<feature type="transmembrane region" description="Helical" evidence="10">
    <location>
        <begin position="219"/>
        <end position="237"/>
    </location>
</feature>
<accession>A0A1B9GX43</accession>
<dbReference type="PANTHER" id="PTHR22601">
    <property type="entry name" value="ISP4 LIKE PROTEIN"/>
    <property type="match status" value="1"/>
</dbReference>
<evidence type="ECO:0000256" key="1">
    <source>
        <dbReference type="ARBA" id="ARBA00004141"/>
    </source>
</evidence>
<dbReference type="NCBIfam" id="TIGR00728">
    <property type="entry name" value="OPT_sfam"/>
    <property type="match status" value="1"/>
</dbReference>
<dbReference type="Pfam" id="PF03169">
    <property type="entry name" value="OPT"/>
    <property type="match status" value="1"/>
</dbReference>
<feature type="transmembrane region" description="Helical" evidence="10">
    <location>
        <begin position="514"/>
        <end position="535"/>
    </location>
</feature>
<feature type="transmembrane region" description="Helical" evidence="10">
    <location>
        <begin position="362"/>
        <end position="384"/>
    </location>
</feature>
<dbReference type="Proteomes" id="UP000092666">
    <property type="component" value="Unassembled WGS sequence"/>
</dbReference>
<evidence type="ECO:0000256" key="7">
    <source>
        <dbReference type="ARBA" id="ARBA00022989"/>
    </source>
</evidence>
<feature type="transmembrane region" description="Helical" evidence="10">
    <location>
        <begin position="742"/>
        <end position="771"/>
    </location>
</feature>
<dbReference type="OrthoDB" id="9986677at2759"/>
<keyword evidence="12" id="KW-1185">Reference proteome</keyword>
<gene>
    <name evidence="11" type="ORF">I316_02651</name>
</gene>
<dbReference type="InterPro" id="IPR004648">
    <property type="entry name" value="Oligpept_transpt"/>
</dbReference>
<keyword evidence="7 10" id="KW-1133">Transmembrane helix</keyword>
<feature type="transmembrane region" description="Helical" evidence="10">
    <location>
        <begin position="287"/>
        <end position="316"/>
    </location>
</feature>
<dbReference type="GO" id="GO:0015031">
    <property type="term" value="P:protein transport"/>
    <property type="evidence" value="ECO:0007669"/>
    <property type="project" value="UniProtKB-KW"/>
</dbReference>
<feature type="transmembrane region" description="Helical" evidence="10">
    <location>
        <begin position="433"/>
        <end position="455"/>
    </location>
</feature>
<reference evidence="11 12" key="1">
    <citation type="submission" date="2013-07" db="EMBL/GenBank/DDBJ databases">
        <title>The Genome Sequence of Cryptococcus heveanensis BCC8398.</title>
        <authorList>
            <consortium name="The Broad Institute Genome Sequencing Platform"/>
            <person name="Cuomo C."/>
            <person name="Litvintseva A."/>
            <person name="Chen Y."/>
            <person name="Heitman J."/>
            <person name="Sun S."/>
            <person name="Springer D."/>
            <person name="Dromer F."/>
            <person name="Young S.K."/>
            <person name="Zeng Q."/>
            <person name="Gargeya S."/>
            <person name="Fitzgerald M."/>
            <person name="Abouelleil A."/>
            <person name="Alvarado L."/>
            <person name="Berlin A.M."/>
            <person name="Chapman S.B."/>
            <person name="Dewar J."/>
            <person name="Goldberg J."/>
            <person name="Griggs A."/>
            <person name="Gujja S."/>
            <person name="Hansen M."/>
            <person name="Howarth C."/>
            <person name="Imamovic A."/>
            <person name="Larimer J."/>
            <person name="McCowan C."/>
            <person name="Murphy C."/>
            <person name="Pearson M."/>
            <person name="Priest M."/>
            <person name="Roberts A."/>
            <person name="Saif S."/>
            <person name="Shea T."/>
            <person name="Sykes S."/>
            <person name="Wortman J."/>
            <person name="Nusbaum C."/>
            <person name="Birren B."/>
        </authorList>
    </citation>
    <scope>NUCLEOTIDE SEQUENCE [LARGE SCALE GENOMIC DNA]</scope>
    <source>
        <strain evidence="11 12">BCC8398</strain>
    </source>
</reference>
<feature type="region of interest" description="Disordered" evidence="9">
    <location>
        <begin position="1"/>
        <end position="74"/>
    </location>
</feature>
<proteinExistence type="inferred from homology"/>
<dbReference type="EMBL" id="KI669498">
    <property type="protein sequence ID" value="OCF35596.1"/>
    <property type="molecule type" value="Genomic_DNA"/>
</dbReference>